<dbReference type="InterPro" id="IPR011006">
    <property type="entry name" value="CheY-like_superfamily"/>
</dbReference>
<dbReference type="SMART" id="SM00448">
    <property type="entry name" value="REC"/>
    <property type="match status" value="1"/>
</dbReference>
<feature type="compositionally biased region" description="Polar residues" evidence="4">
    <location>
        <begin position="1016"/>
        <end position="1046"/>
    </location>
</feature>
<keyword evidence="1 3" id="KW-0597">Phosphoprotein</keyword>
<reference evidence="8" key="1">
    <citation type="submission" date="2020-05" db="EMBL/GenBank/DDBJ databases">
        <title>Phylogenomic resolution of chytrid fungi.</title>
        <authorList>
            <person name="Stajich J.E."/>
            <person name="Amses K."/>
            <person name="Simmons R."/>
            <person name="Seto K."/>
            <person name="Myers J."/>
            <person name="Bonds A."/>
            <person name="Quandt C.A."/>
            <person name="Barry K."/>
            <person name="Liu P."/>
            <person name="Grigoriev I."/>
            <person name="Longcore J.E."/>
            <person name="James T.Y."/>
        </authorList>
    </citation>
    <scope>NUCLEOTIDE SEQUENCE</scope>
    <source>
        <strain evidence="8">JEL0318</strain>
    </source>
</reference>
<dbReference type="Gene3D" id="1.10.287.130">
    <property type="match status" value="1"/>
</dbReference>
<feature type="region of interest" description="Disordered" evidence="4">
    <location>
        <begin position="1"/>
        <end position="28"/>
    </location>
</feature>
<feature type="region of interest" description="Disordered" evidence="4">
    <location>
        <begin position="971"/>
        <end position="1004"/>
    </location>
</feature>
<sequence length="1210" mass="132116">MDPSHELSRSMASMDSMHSLGNRQRSDPKERYATFGGLSGYQPSFWQQVMAWLKRSVWLANVMGLLAFLVGAGISAAVLLALRDREARPSTDPIASRCGVVAAALSDTLARVMLSVHAMNWLIESNPNTTQTAFQQFFISFSKDVSIIPWTSYAPLILPAARPAFEARIGHPIYQSVAASNVALPVWKPDDTQFETRSQGSLYYPIQLTTAGYEKYIGFDVVSDSLGIVGINGMNLSLSLPMIQTINGTSVQIHRYILPWWGGNQTEEAATSPARGLFTGALRLSPLIAEVVENSIRNITMRVQIHDREENTYIYSTDGNTQLDLLGGTVATVAAAQRTWVIRCKGEVHKDNNSWVIFALLLILFLLLSILFRTAIRIWQALRPRTAPTNKDRQLDWMKTNAASILASLRDPLIIFDQTGYVIDANDEAAMVSKYDLDDFVRGVHVATLFPYLESKKKGGNGNGGAGSGTNGTNSANPKSMSSNSIRRDETAVEINESAVALPDAPSSSAVWPGLGYGQQEVTMKCKDGRMIEVDANFANVFQCVDTGEWIQAVVFRDLSSVKAVVKELQEAKEVAETNSMEKSNFLSFVLHELRNPLHAVIGLNTLLIQSLSAHMHFGRSHASTIPRSPNASPGLQGPSDIAPTPSPGSMAPHYEAMEHLSAISDAARLMRVIVNDMRVLSRLEAGNVELEKNVVDLQVLVSTVNRNMLAAQVELAASGESFADGASPSNVEMRLSVKGMEMEYGKEAGVGLGLQEKIPGMPAKEWFPPRVRVDATRLQQVLVNLISNSLKFTKTGTITLRAIVEKMREVNEAGQEVRPESLEVPKQDLRKQVCVRFEVEDTGKGIARSEIPKLFKTYSQSKLNRGDLSGTNVSLNVVASLLHMMGGEMHVQSQVAKGTRIWFALWMDVIELSPDDKVIDDNRSQTDIASTTPLVASNLGIGTPYLADLSRRPSMAPQAAMHAAMTTLSRARSPMTAPYPEPQQPTVPSSPDGQTISGTTPATPYVAPARIQALTRTSSQSPVTPSRRQSQTTVNNASGRGSISGPSAKKKSGESNVRRLGTHPCKDRSIRVLVVEDNNVIQKLAEKMLTRAGFEVRTANNGEEALAKIETAGKDWFDVCLMDLLMPIMDGFQATEEIRRRGYTLPVIALTAKSSESDRLRCLKIGFNYFTTKPFQLGDISTIIRYMVGAEGDQNAAGVNDGGPLYAPM</sequence>
<keyword evidence="5" id="KW-1133">Transmembrane helix</keyword>
<keyword evidence="5" id="KW-0812">Transmembrane</keyword>
<dbReference type="CDD" id="cd17546">
    <property type="entry name" value="REC_hyHK_CKI1_RcsC-like"/>
    <property type="match status" value="1"/>
</dbReference>
<dbReference type="Gene3D" id="3.40.50.2300">
    <property type="match status" value="1"/>
</dbReference>
<dbReference type="EMBL" id="JADGJD010001389">
    <property type="protein sequence ID" value="KAJ3042905.1"/>
    <property type="molecule type" value="Genomic_DNA"/>
</dbReference>
<dbReference type="InterPro" id="IPR001789">
    <property type="entry name" value="Sig_transdc_resp-reg_receiver"/>
</dbReference>
<evidence type="ECO:0000256" key="3">
    <source>
        <dbReference type="PROSITE-ProRule" id="PRU00169"/>
    </source>
</evidence>
<keyword evidence="5" id="KW-0472">Membrane</keyword>
<feature type="region of interest" description="Disordered" evidence="4">
    <location>
        <begin position="621"/>
        <end position="653"/>
    </location>
</feature>
<dbReference type="InterPro" id="IPR005467">
    <property type="entry name" value="His_kinase_dom"/>
</dbReference>
<evidence type="ECO:0008006" key="10">
    <source>
        <dbReference type="Google" id="ProtNLM"/>
    </source>
</evidence>
<organism evidence="8 9">
    <name type="scientific">Rhizophlyctis rosea</name>
    <dbReference type="NCBI Taxonomy" id="64517"/>
    <lineage>
        <taxon>Eukaryota</taxon>
        <taxon>Fungi</taxon>
        <taxon>Fungi incertae sedis</taxon>
        <taxon>Chytridiomycota</taxon>
        <taxon>Chytridiomycota incertae sedis</taxon>
        <taxon>Chytridiomycetes</taxon>
        <taxon>Rhizophlyctidales</taxon>
        <taxon>Rhizophlyctidaceae</taxon>
        <taxon>Rhizophlyctis</taxon>
    </lineage>
</organism>
<dbReference type="SUPFAM" id="SSF55874">
    <property type="entry name" value="ATPase domain of HSP90 chaperone/DNA topoisomerase II/histidine kinase"/>
    <property type="match status" value="1"/>
</dbReference>
<evidence type="ECO:0000259" key="7">
    <source>
        <dbReference type="PROSITE" id="PS50110"/>
    </source>
</evidence>
<evidence type="ECO:0000256" key="2">
    <source>
        <dbReference type="ARBA" id="ARBA00023012"/>
    </source>
</evidence>
<keyword evidence="2" id="KW-0902">Two-component regulatory system</keyword>
<feature type="transmembrane region" description="Helical" evidence="5">
    <location>
        <begin position="58"/>
        <end position="82"/>
    </location>
</feature>
<dbReference type="PANTHER" id="PTHR45339:SF1">
    <property type="entry name" value="HYBRID SIGNAL TRANSDUCTION HISTIDINE KINASE J"/>
    <property type="match status" value="1"/>
</dbReference>
<dbReference type="InterPro" id="IPR036890">
    <property type="entry name" value="HATPase_C_sf"/>
</dbReference>
<dbReference type="Proteomes" id="UP001212841">
    <property type="component" value="Unassembled WGS sequence"/>
</dbReference>
<accession>A0AAD5WYP5</accession>
<comment type="caution">
    <text evidence="8">The sequence shown here is derived from an EMBL/GenBank/DDBJ whole genome shotgun (WGS) entry which is preliminary data.</text>
</comment>
<dbReference type="InterPro" id="IPR036097">
    <property type="entry name" value="HisK_dim/P_sf"/>
</dbReference>
<dbReference type="SUPFAM" id="SSF47384">
    <property type="entry name" value="Homodimeric domain of signal transducing histidine kinase"/>
    <property type="match status" value="1"/>
</dbReference>
<evidence type="ECO:0000313" key="8">
    <source>
        <dbReference type="EMBL" id="KAJ3042905.1"/>
    </source>
</evidence>
<feature type="modified residue" description="4-aspartylphosphate" evidence="3">
    <location>
        <position position="1124"/>
    </location>
</feature>
<dbReference type="SMART" id="SM00388">
    <property type="entry name" value="HisKA"/>
    <property type="match status" value="1"/>
</dbReference>
<feature type="compositionally biased region" description="Polar residues" evidence="4">
    <location>
        <begin position="987"/>
        <end position="1003"/>
    </location>
</feature>
<dbReference type="SMART" id="SM00387">
    <property type="entry name" value="HATPase_c"/>
    <property type="match status" value="1"/>
</dbReference>
<dbReference type="CDD" id="cd00082">
    <property type="entry name" value="HisKA"/>
    <property type="match status" value="1"/>
</dbReference>
<dbReference type="GO" id="GO:0000155">
    <property type="term" value="F:phosphorelay sensor kinase activity"/>
    <property type="evidence" value="ECO:0007669"/>
    <property type="project" value="InterPro"/>
</dbReference>
<proteinExistence type="predicted"/>
<feature type="compositionally biased region" description="Polar residues" evidence="4">
    <location>
        <begin position="622"/>
        <end position="634"/>
    </location>
</feature>
<feature type="domain" description="Response regulatory" evidence="7">
    <location>
        <begin position="1072"/>
        <end position="1189"/>
    </location>
</feature>
<dbReference type="PROSITE" id="PS50110">
    <property type="entry name" value="RESPONSE_REGULATORY"/>
    <property type="match status" value="1"/>
</dbReference>
<dbReference type="InterPro" id="IPR042240">
    <property type="entry name" value="CHASE_sf"/>
</dbReference>
<keyword evidence="9" id="KW-1185">Reference proteome</keyword>
<evidence type="ECO:0000313" key="9">
    <source>
        <dbReference type="Proteomes" id="UP001212841"/>
    </source>
</evidence>
<name>A0AAD5WYP5_9FUNG</name>
<dbReference type="PANTHER" id="PTHR45339">
    <property type="entry name" value="HYBRID SIGNAL TRANSDUCTION HISTIDINE KINASE J"/>
    <property type="match status" value="1"/>
</dbReference>
<dbReference type="Gene3D" id="3.30.565.10">
    <property type="entry name" value="Histidine kinase-like ATPase, C-terminal domain"/>
    <property type="match status" value="1"/>
</dbReference>
<feature type="region of interest" description="Disordered" evidence="4">
    <location>
        <begin position="459"/>
        <end position="488"/>
    </location>
</feature>
<feature type="region of interest" description="Disordered" evidence="4">
    <location>
        <begin position="1016"/>
        <end position="1064"/>
    </location>
</feature>
<dbReference type="Gene3D" id="3.30.450.20">
    <property type="entry name" value="PAS domain"/>
    <property type="match status" value="1"/>
</dbReference>
<dbReference type="AlphaFoldDB" id="A0AAD5WYP5"/>
<dbReference type="Gene3D" id="3.30.450.350">
    <property type="entry name" value="CHASE domain"/>
    <property type="match status" value="1"/>
</dbReference>
<dbReference type="SUPFAM" id="SSF52172">
    <property type="entry name" value="CheY-like"/>
    <property type="match status" value="1"/>
</dbReference>
<feature type="transmembrane region" description="Helical" evidence="5">
    <location>
        <begin position="355"/>
        <end position="376"/>
    </location>
</feature>
<dbReference type="PROSITE" id="PS50109">
    <property type="entry name" value="HIS_KIN"/>
    <property type="match status" value="1"/>
</dbReference>
<dbReference type="Pfam" id="PF00072">
    <property type="entry name" value="Response_reg"/>
    <property type="match status" value="1"/>
</dbReference>
<feature type="domain" description="Histidine kinase" evidence="6">
    <location>
        <begin position="589"/>
        <end position="910"/>
    </location>
</feature>
<evidence type="ECO:0000259" key="6">
    <source>
        <dbReference type="PROSITE" id="PS50109"/>
    </source>
</evidence>
<gene>
    <name evidence="8" type="ORF">HK097_001872</name>
</gene>
<feature type="compositionally biased region" description="Gly residues" evidence="4">
    <location>
        <begin position="460"/>
        <end position="470"/>
    </location>
</feature>
<evidence type="ECO:0000256" key="4">
    <source>
        <dbReference type="SAM" id="MobiDB-lite"/>
    </source>
</evidence>
<dbReference type="Pfam" id="PF02518">
    <property type="entry name" value="HATPase_c"/>
    <property type="match status" value="1"/>
</dbReference>
<evidence type="ECO:0000256" key="5">
    <source>
        <dbReference type="SAM" id="Phobius"/>
    </source>
</evidence>
<protein>
    <recommendedName>
        <fullName evidence="10">Histidine kinase</fullName>
    </recommendedName>
</protein>
<evidence type="ECO:0000256" key="1">
    <source>
        <dbReference type="ARBA" id="ARBA00022553"/>
    </source>
</evidence>
<dbReference type="InterPro" id="IPR003594">
    <property type="entry name" value="HATPase_dom"/>
</dbReference>
<dbReference type="InterPro" id="IPR003661">
    <property type="entry name" value="HisK_dim/P_dom"/>
</dbReference>